<dbReference type="Proteomes" id="UP000671849">
    <property type="component" value="Segment"/>
</dbReference>
<keyword evidence="3" id="KW-1185">Reference proteome</keyword>
<keyword evidence="2" id="KW-0067">ATP-binding</keyword>
<keyword evidence="1" id="KW-0812">Transmembrane</keyword>
<name>A0A858NQC4_9CAUD</name>
<evidence type="ECO:0000313" key="2">
    <source>
        <dbReference type="EMBL" id="QJB22105.1"/>
    </source>
</evidence>
<sequence>MEDQRHRHVYRQEHKEVGGVLSKKKEQLSWASFKTSIDSTKINARRIENLLSDGMSDVFCMNKNGTSFWIENKALLGWPKRDSTCPLRGMFEPGQIPFMRNIIFWGGFAFVLLRVGVEYYLLDPKLDLCALNRSDLVSSAIAAGKTEIIRNLENLR</sequence>
<dbReference type="EMBL" id="MT161386">
    <property type="protein sequence ID" value="QJB22105.1"/>
    <property type="molecule type" value="Genomic_DNA"/>
</dbReference>
<dbReference type="GO" id="GO:0004386">
    <property type="term" value="F:helicase activity"/>
    <property type="evidence" value="ECO:0007669"/>
    <property type="project" value="UniProtKB-KW"/>
</dbReference>
<gene>
    <name evidence="2" type="ORF">XccvBFoX6_gp47c</name>
</gene>
<evidence type="ECO:0000313" key="3">
    <source>
        <dbReference type="Proteomes" id="UP000671849"/>
    </source>
</evidence>
<keyword evidence="2" id="KW-0378">Hydrolase</keyword>
<proteinExistence type="predicted"/>
<keyword evidence="1" id="KW-0472">Membrane</keyword>
<organism evidence="2 3">
    <name type="scientific">Xanthomonas phage FoX6</name>
    <dbReference type="NCBI Taxonomy" id="2723902"/>
    <lineage>
        <taxon>Viruses</taxon>
        <taxon>Duplodnaviria</taxon>
        <taxon>Heunggongvirae</taxon>
        <taxon>Uroviricota</taxon>
        <taxon>Caudoviricetes</taxon>
        <taxon>Lindbergviridae</taxon>
        <taxon>Carpasinavirus</taxon>
        <taxon>Carpasinavirus FoX6</taxon>
        <taxon>Carpasinavirus XcP1</taxon>
    </lineage>
</organism>
<keyword evidence="1" id="KW-1133">Transmembrane helix</keyword>
<keyword evidence="2" id="KW-0547">Nucleotide-binding</keyword>
<evidence type="ECO:0000256" key="1">
    <source>
        <dbReference type="SAM" id="Phobius"/>
    </source>
</evidence>
<keyword evidence="2" id="KW-0347">Helicase</keyword>
<reference evidence="2 3" key="1">
    <citation type="submission" date="2020-03" db="EMBL/GenBank/DDBJ databases">
        <title>Development of an integrated pest management strategy to control Xanthomonas campestris pv. campestris by using bacteriophages.</title>
        <authorList>
            <person name="Fortuna K.J."/>
            <person name="Holtappels D."/>
            <person name="Lavigne R."/>
            <person name="Wagemans J."/>
        </authorList>
    </citation>
    <scope>NUCLEOTIDE SEQUENCE [LARGE SCALE GENOMIC DNA]</scope>
</reference>
<feature type="transmembrane region" description="Helical" evidence="1">
    <location>
        <begin position="102"/>
        <end position="122"/>
    </location>
</feature>
<accession>A0A858NQC4</accession>
<protein>
    <submittedName>
        <fullName evidence="2">Putative DNA helicase</fullName>
    </submittedName>
</protein>